<proteinExistence type="predicted"/>
<keyword evidence="2" id="KW-1185">Reference proteome</keyword>
<dbReference type="Proteomes" id="UP000018438">
    <property type="component" value="Unassembled WGS sequence"/>
</dbReference>
<gene>
    <name evidence="1" type="ORF">F965_00469</name>
</gene>
<evidence type="ECO:0008006" key="3">
    <source>
        <dbReference type="Google" id="ProtNLM"/>
    </source>
</evidence>
<dbReference type="RefSeq" id="WP_004812433.1">
    <property type="nucleotide sequence ID" value="NZ_KB849450.1"/>
</dbReference>
<name>N8WQH7_9GAMM</name>
<organism evidence="1 2">
    <name type="scientific">Acinetobacter schindleri NIPH 900</name>
    <dbReference type="NCBI Taxonomy" id="1217675"/>
    <lineage>
        <taxon>Bacteria</taxon>
        <taxon>Pseudomonadati</taxon>
        <taxon>Pseudomonadota</taxon>
        <taxon>Gammaproteobacteria</taxon>
        <taxon>Moraxellales</taxon>
        <taxon>Moraxellaceae</taxon>
        <taxon>Acinetobacter</taxon>
    </lineage>
</organism>
<protein>
    <recommendedName>
        <fullName evidence="3">DnaT DNA-binding domain-containing protein</fullName>
    </recommendedName>
</protein>
<dbReference type="HOGENOM" id="CLU_948722_0_0_6"/>
<evidence type="ECO:0000313" key="1">
    <source>
        <dbReference type="EMBL" id="ENV14226.1"/>
    </source>
</evidence>
<dbReference type="EMBL" id="APPI01000010">
    <property type="protein sequence ID" value="ENV14226.1"/>
    <property type="molecule type" value="Genomic_DNA"/>
</dbReference>
<sequence>MARARNIKPSFFINEDLVELSFETRLLFIGLWTLCDREGYLEDKPKKIKMAVFPADDVNVDQMLDELQESGFLIRYVAANRKCIFLPTFSKHQNPHHKETISDVPRYNLGQALGMSEASPRLKLDQSQFDDQGFMGFASEEEYNNYLNSVPYVEPECDLGQDLGMPGANPVSTVLIPDSLKLIPDSLNPITDIPEKPSSVAPKFVFKNELKKMGVSEEASTEFLRVRKAKKAVNTQNAFEQLVNEAQKANLTLAQAVDYCLKRQSPWAGFKASWYMNEQQQQPRSNQQNKFNNSNKSTMQILAEQRMQLDQSQPFSFIDVNPTQPQLLNGAYDHE</sequence>
<evidence type="ECO:0000313" key="2">
    <source>
        <dbReference type="Proteomes" id="UP000018438"/>
    </source>
</evidence>
<dbReference type="PATRIC" id="fig|1217675.3.peg.451"/>
<reference evidence="1 2" key="1">
    <citation type="submission" date="2013-02" db="EMBL/GenBank/DDBJ databases">
        <title>The Genome Sequence of Acinetobacter schindleri NIPH 900.</title>
        <authorList>
            <consortium name="The Broad Institute Genome Sequencing Platform"/>
            <consortium name="The Broad Institute Genome Sequencing Center for Infectious Disease"/>
            <person name="Cerqueira G."/>
            <person name="Feldgarden M."/>
            <person name="Courvalin P."/>
            <person name="Perichon B."/>
            <person name="Grillot-Courvalin C."/>
            <person name="Clermont D."/>
            <person name="Rocha E."/>
            <person name="Yoon E.-J."/>
            <person name="Nemec A."/>
            <person name="Walker B."/>
            <person name="Young S.K."/>
            <person name="Zeng Q."/>
            <person name="Gargeya S."/>
            <person name="Fitzgerald M."/>
            <person name="Haas B."/>
            <person name="Abouelleil A."/>
            <person name="Alvarado L."/>
            <person name="Arachchi H.M."/>
            <person name="Berlin A.M."/>
            <person name="Chapman S.B."/>
            <person name="Dewar J."/>
            <person name="Goldberg J."/>
            <person name="Griggs A."/>
            <person name="Gujja S."/>
            <person name="Hansen M."/>
            <person name="Howarth C."/>
            <person name="Imamovic A."/>
            <person name="Larimer J."/>
            <person name="McCowan C."/>
            <person name="Murphy C."/>
            <person name="Neiman D."/>
            <person name="Pearson M."/>
            <person name="Priest M."/>
            <person name="Roberts A."/>
            <person name="Saif S."/>
            <person name="Shea T."/>
            <person name="Sisk P."/>
            <person name="Sykes S."/>
            <person name="Wortman J."/>
            <person name="Nusbaum C."/>
            <person name="Birren B."/>
        </authorList>
    </citation>
    <scope>NUCLEOTIDE SEQUENCE [LARGE SCALE GENOMIC DNA]</scope>
    <source>
        <strain evidence="1 2">NIPH 900</strain>
    </source>
</reference>
<accession>N8WQH7</accession>
<comment type="caution">
    <text evidence="1">The sequence shown here is derived from an EMBL/GenBank/DDBJ whole genome shotgun (WGS) entry which is preliminary data.</text>
</comment>
<dbReference type="AlphaFoldDB" id="N8WQH7"/>